<accession>A0A6I4VY34</accession>
<gene>
    <name evidence="3" type="ORF">GSM42_14350</name>
</gene>
<name>A0A6I4VY34_9BACL</name>
<proteinExistence type="inferred from homology"/>
<dbReference type="AlphaFoldDB" id="A0A6I4VY34"/>
<evidence type="ECO:0000256" key="2">
    <source>
        <dbReference type="SAM" id="Coils"/>
    </source>
</evidence>
<comment type="similarity">
    <text evidence="1">Belongs to the PspA/Vipp/IM30 family.</text>
</comment>
<dbReference type="PANTHER" id="PTHR31088">
    <property type="entry name" value="MEMBRANE-ASSOCIATED PROTEIN VIPP1, CHLOROPLASTIC"/>
    <property type="match status" value="1"/>
</dbReference>
<dbReference type="InterPro" id="IPR007157">
    <property type="entry name" value="PspA_VIPP1"/>
</dbReference>
<protein>
    <recommendedName>
        <fullName evidence="5">Phage shock protein A (PspA) family protein</fullName>
    </recommendedName>
</protein>
<dbReference type="Proteomes" id="UP000430692">
    <property type="component" value="Unassembled WGS sequence"/>
</dbReference>
<comment type="caution">
    <text evidence="3">The sequence shown here is derived from an EMBL/GenBank/DDBJ whole genome shotgun (WGS) entry which is preliminary data.</text>
</comment>
<dbReference type="RefSeq" id="WP_160802230.1">
    <property type="nucleotide sequence ID" value="NZ_WUUL01000010.1"/>
</dbReference>
<keyword evidence="2" id="KW-0175">Coiled coil</keyword>
<evidence type="ECO:0000313" key="3">
    <source>
        <dbReference type="EMBL" id="MXQ54875.1"/>
    </source>
</evidence>
<reference evidence="3 4" key="1">
    <citation type="submission" date="2019-12" db="EMBL/GenBank/DDBJ databases">
        <title>Whole-genome analyses of novel actinobacteria.</title>
        <authorList>
            <person name="Sahin N."/>
            <person name="Saygin H."/>
        </authorList>
    </citation>
    <scope>NUCLEOTIDE SEQUENCE [LARGE SCALE GENOMIC DNA]</scope>
    <source>
        <strain evidence="3 4">KC615</strain>
    </source>
</reference>
<feature type="coiled-coil region" evidence="2">
    <location>
        <begin position="112"/>
        <end position="146"/>
    </location>
</feature>
<evidence type="ECO:0000256" key="1">
    <source>
        <dbReference type="ARBA" id="ARBA00043985"/>
    </source>
</evidence>
<dbReference type="PANTHER" id="PTHR31088:SF6">
    <property type="entry name" value="PHAGE SHOCK PROTEIN A"/>
    <property type="match status" value="1"/>
</dbReference>
<keyword evidence="4" id="KW-1185">Reference proteome</keyword>
<evidence type="ECO:0008006" key="5">
    <source>
        <dbReference type="Google" id="ProtNLM"/>
    </source>
</evidence>
<dbReference type="Pfam" id="PF04012">
    <property type="entry name" value="PspA_IM30"/>
    <property type="match status" value="1"/>
</dbReference>
<dbReference type="EMBL" id="WUUL01000010">
    <property type="protein sequence ID" value="MXQ54875.1"/>
    <property type="molecule type" value="Genomic_DNA"/>
</dbReference>
<evidence type="ECO:0000313" key="4">
    <source>
        <dbReference type="Proteomes" id="UP000430692"/>
    </source>
</evidence>
<organism evidence="3 4">
    <name type="scientific">Shimazuella alba</name>
    <dbReference type="NCBI Taxonomy" id="2690964"/>
    <lineage>
        <taxon>Bacteria</taxon>
        <taxon>Bacillati</taxon>
        <taxon>Bacillota</taxon>
        <taxon>Bacilli</taxon>
        <taxon>Bacillales</taxon>
        <taxon>Thermoactinomycetaceae</taxon>
        <taxon>Shimazuella</taxon>
    </lineage>
</organism>
<sequence>MGRFRRFFKSTYNQVMNDIENPESILKQYLKDMEKEIGTVKEVISQQLIYLENFKKQQEEAHLLILKREKQAQIASKAREEELAGKALSEKAHYEIKMKEYTNYVTETESGIRDLKEKLYLLEREYLDLEDKKNNLLAQVARAKAQNSIEKTLQSLKSEQFLSDFQRIYDEINTLSGKNKISNKSELEELDEIDLSINKLQTSKVTD</sequence>